<dbReference type="SUPFAM" id="SSF52172">
    <property type="entry name" value="CheY-like"/>
    <property type="match status" value="1"/>
</dbReference>
<dbReference type="Gene3D" id="1.10.10.10">
    <property type="entry name" value="Winged helix-like DNA-binding domain superfamily/Winged helix DNA-binding domain"/>
    <property type="match status" value="1"/>
</dbReference>
<dbReference type="KEGG" id="paeb:NCGM1900_2912"/>
<dbReference type="Gene3D" id="3.40.50.2300">
    <property type="match status" value="1"/>
</dbReference>
<dbReference type="PIRSF" id="PIRSF036382">
    <property type="entry name" value="RR_antiterm"/>
    <property type="match status" value="1"/>
</dbReference>
<keyword evidence="1" id="KW-0175">Coiled coil</keyword>
<organism evidence="3 4">
    <name type="scientific">Pseudomonas aeruginosa</name>
    <dbReference type="NCBI Taxonomy" id="287"/>
    <lineage>
        <taxon>Bacteria</taxon>
        <taxon>Pseudomonadati</taxon>
        <taxon>Pseudomonadota</taxon>
        <taxon>Gammaproteobacteria</taxon>
        <taxon>Pseudomonadales</taxon>
        <taxon>Pseudomonadaceae</taxon>
        <taxon>Pseudomonas</taxon>
    </lineage>
</organism>
<evidence type="ECO:0000313" key="3">
    <source>
        <dbReference type="EMBL" id="WOS79761.1"/>
    </source>
</evidence>
<dbReference type="Pfam" id="PF03861">
    <property type="entry name" value="ANTAR"/>
    <property type="match status" value="1"/>
</dbReference>
<dbReference type="InterPro" id="IPR049021">
    <property type="entry name" value="AmiR_N"/>
</dbReference>
<gene>
    <name evidence="3" type="primary">amiR</name>
    <name evidence="3" type="ORF">L4V69_11560</name>
</gene>
<dbReference type="Pfam" id="PF21332">
    <property type="entry name" value="AmiR_N"/>
    <property type="match status" value="1"/>
</dbReference>
<evidence type="ECO:0000259" key="2">
    <source>
        <dbReference type="PROSITE" id="PS50921"/>
    </source>
</evidence>
<sequence>MSANSLLGSLRELQVLVLNPPGEVSDALVLQLIRIGCSVRQCWPPPEAFDVPVDVVFTSIFQNRHHDEIAALLAAGTPRTTLVALVEYESPAVLSQIIELECHGVITQPLDAHRVLPVLVSARRISEEMAKLKQKTEQLQERIAGQARINQAKALLMQRHGWDEREAHQYLSREAMKRREPILKIARELLGDEPSA</sequence>
<protein>
    <submittedName>
        <fullName evidence="3">Transcriptional antitermination factor AmiR</fullName>
    </submittedName>
</protein>
<feature type="domain" description="ANTAR" evidence="2">
    <location>
        <begin position="129"/>
        <end position="190"/>
    </location>
</feature>
<name>A0A071KZ31_PSEAI</name>
<dbReference type="Proteomes" id="UP001297540">
    <property type="component" value="Chromosome"/>
</dbReference>
<evidence type="ECO:0000313" key="4">
    <source>
        <dbReference type="Proteomes" id="UP001297540"/>
    </source>
</evidence>
<proteinExistence type="predicted"/>
<dbReference type="SMART" id="SM01012">
    <property type="entry name" value="ANTAR"/>
    <property type="match status" value="1"/>
</dbReference>
<dbReference type="InterPro" id="IPR036388">
    <property type="entry name" value="WH-like_DNA-bd_sf"/>
</dbReference>
<reference evidence="3" key="1">
    <citation type="submission" date="2023-06" db="EMBL/GenBank/DDBJ databases">
        <authorList>
            <consortium name="Clinical and Environmental Microbiology Branch: Whole genome sequencing antimicrobial resistance pathogens in the healthcare setting"/>
        </authorList>
    </citation>
    <scope>NUCLEOTIDE SEQUENCE</scope>
    <source>
        <strain evidence="3">2021CK-01020</strain>
    </source>
</reference>
<dbReference type="InterPro" id="IPR011006">
    <property type="entry name" value="CheY-like_superfamily"/>
</dbReference>
<evidence type="ECO:0000256" key="1">
    <source>
        <dbReference type="SAM" id="Coils"/>
    </source>
</evidence>
<dbReference type="InterPro" id="IPR008327">
    <property type="entry name" value="Sig_transdc_resp-reg_antiterm"/>
</dbReference>
<dbReference type="GO" id="GO:0003723">
    <property type="term" value="F:RNA binding"/>
    <property type="evidence" value="ECO:0007669"/>
    <property type="project" value="InterPro"/>
</dbReference>
<reference evidence="3" key="2">
    <citation type="submission" date="2023-10" db="EMBL/GenBank/DDBJ databases">
        <title>Pathogen: clinical or host-associated sample.</title>
        <authorList>
            <person name="Hergert J."/>
            <person name="Casey R."/>
            <person name="Wagner J."/>
            <person name="Young E.L."/>
            <person name="Oakeson K.F."/>
        </authorList>
    </citation>
    <scope>NUCLEOTIDE SEQUENCE</scope>
    <source>
        <strain evidence="3">2021CK-01020</strain>
    </source>
</reference>
<accession>A0A071KZ31</accession>
<dbReference type="RefSeq" id="WP_003091749.1">
    <property type="nucleotide sequence ID" value="NZ_AP014622.1"/>
</dbReference>
<dbReference type="PROSITE" id="PS50921">
    <property type="entry name" value="ANTAR"/>
    <property type="match status" value="1"/>
</dbReference>
<feature type="coiled-coil region" evidence="1">
    <location>
        <begin position="122"/>
        <end position="149"/>
    </location>
</feature>
<dbReference type="AlphaFoldDB" id="A0A071KZ31"/>
<dbReference type="InterPro" id="IPR005561">
    <property type="entry name" value="ANTAR"/>
</dbReference>
<dbReference type="EMBL" id="CP136986">
    <property type="protein sequence ID" value="WOS79761.1"/>
    <property type="molecule type" value="Genomic_DNA"/>
</dbReference>